<evidence type="ECO:0000313" key="2">
    <source>
        <dbReference type="Proteomes" id="UP001165064"/>
    </source>
</evidence>
<dbReference type="Proteomes" id="UP001165064">
    <property type="component" value="Unassembled WGS sequence"/>
</dbReference>
<accession>A0ACB5U724</accession>
<organism evidence="1 2">
    <name type="scientific">Ambrosiozyma monospora</name>
    <name type="common">Yeast</name>
    <name type="synonym">Endomycopsis monosporus</name>
    <dbReference type="NCBI Taxonomy" id="43982"/>
    <lineage>
        <taxon>Eukaryota</taxon>
        <taxon>Fungi</taxon>
        <taxon>Dikarya</taxon>
        <taxon>Ascomycota</taxon>
        <taxon>Saccharomycotina</taxon>
        <taxon>Pichiomycetes</taxon>
        <taxon>Pichiales</taxon>
        <taxon>Pichiaceae</taxon>
        <taxon>Ambrosiozyma</taxon>
    </lineage>
</organism>
<protein>
    <submittedName>
        <fullName evidence="1">Unnamed protein product</fullName>
    </submittedName>
</protein>
<sequence>MTSSSYALTTTVSGSPIIQYTFYPFEISHNYTVVLDGITSTTSMNFHLNSIETFTNQITNKLTATATTTMYATEAFTVTDVWAPTVSVTTNIQSFVTCAAEAFLSQYRESPSAFDAFVGSNGDSYGVISEFTSSFQDSNYFSNGYNITTQFDKLMFNYYQLFFSLPIEQKYPCLVMA</sequence>
<gene>
    <name evidence="1" type="ORF">Amon02_001179300</name>
</gene>
<evidence type="ECO:0000313" key="1">
    <source>
        <dbReference type="EMBL" id="GMF03455.1"/>
    </source>
</evidence>
<comment type="caution">
    <text evidence="1">The sequence shown here is derived from an EMBL/GenBank/DDBJ whole genome shotgun (WGS) entry which is preliminary data.</text>
</comment>
<name>A0ACB5U724_AMBMO</name>
<reference evidence="1" key="1">
    <citation type="submission" date="2023-04" db="EMBL/GenBank/DDBJ databases">
        <title>Ambrosiozyma monospora NBRC 10751.</title>
        <authorList>
            <person name="Ichikawa N."/>
            <person name="Sato H."/>
            <person name="Tonouchi N."/>
        </authorList>
    </citation>
    <scope>NUCLEOTIDE SEQUENCE</scope>
    <source>
        <strain evidence="1">NBRC 10751</strain>
    </source>
</reference>
<proteinExistence type="predicted"/>
<dbReference type="EMBL" id="BSXS01013041">
    <property type="protein sequence ID" value="GMF03455.1"/>
    <property type="molecule type" value="Genomic_DNA"/>
</dbReference>
<keyword evidence="2" id="KW-1185">Reference proteome</keyword>